<gene>
    <name evidence="1" type="ORF">9NA_02</name>
</gene>
<dbReference type="RefSeq" id="YP_009101172.1">
    <property type="nucleotide sequence ID" value="NC_025443.1"/>
</dbReference>
<sequence>MCENISRDVLRFESICALLKAERINIYDKEKVYHSLSETVMAKANKECYDRMMNFNLITGNSLTAP</sequence>
<dbReference type="KEGG" id="vg:22110860"/>
<dbReference type="EMBL" id="KJ802832">
    <property type="protein sequence ID" value="AIB07005.1"/>
    <property type="molecule type" value="Genomic_DNA"/>
</dbReference>
<proteinExistence type="predicted"/>
<evidence type="ECO:0000313" key="2">
    <source>
        <dbReference type="Proteomes" id="UP000026985"/>
    </source>
</evidence>
<name>A0A060DAI2_9CAUD</name>
<accession>A0A060DAI2</accession>
<protein>
    <submittedName>
        <fullName evidence="1">Uncharacterized protein</fullName>
    </submittedName>
</protein>
<keyword evidence="2" id="KW-1185">Reference proteome</keyword>
<reference evidence="1 2" key="1">
    <citation type="submission" date="2014-07" db="EMBL/GenBank/DDBJ databases">
        <title>The genome sequence of Salmonella phage 9NA shows that it represents an unstudied type of tailed phage.</title>
        <authorList>
            <person name="Casjens S.R."/>
            <person name="Leavitt J.C."/>
            <person name="Hatfull G.F."/>
            <person name="Hendrix R.W."/>
        </authorList>
    </citation>
    <scope>NUCLEOTIDE SEQUENCE [LARGE SCALE GENOMIC DNA]</scope>
</reference>
<dbReference type="Proteomes" id="UP000026985">
    <property type="component" value="Segment"/>
</dbReference>
<organism evidence="1 2">
    <name type="scientific">Salmonella phage 9NA</name>
    <dbReference type="NCBI Taxonomy" id="1113547"/>
    <lineage>
        <taxon>Viruses</taxon>
        <taxon>Duplodnaviria</taxon>
        <taxon>Heunggongvirae</taxon>
        <taxon>Uroviricota</taxon>
        <taxon>Caudoviricetes</taxon>
        <taxon>Nonanavirus</taxon>
        <taxon>Nonanavirus nv9NA</taxon>
    </lineage>
</organism>
<evidence type="ECO:0000313" key="1">
    <source>
        <dbReference type="EMBL" id="AIB07005.1"/>
    </source>
</evidence>